<dbReference type="Proteomes" id="UP000231990">
    <property type="component" value="Unassembled WGS sequence"/>
</dbReference>
<accession>A0A2M9ZRK1</accession>
<keyword evidence="3" id="KW-1185">Reference proteome</keyword>
<sequence length="126" mass="14692">MNLYWIFIQNSDFVKSKKLFFRAQLPVQKTSYSKLEWRQLSIDKREDWDLLMKTISEAKPITKTLTEALDSLNFGDCDEIPVGFTPEILKTKTQTIPEKLDSPLFVRGDFPIEKNVSFKFPILAQT</sequence>
<reference evidence="3 4" key="1">
    <citation type="submission" date="2017-07" db="EMBL/GenBank/DDBJ databases">
        <title>Leptospira spp. isolated from tropical soils.</title>
        <authorList>
            <person name="Thibeaux R."/>
            <person name="Iraola G."/>
            <person name="Ferres I."/>
            <person name="Bierque E."/>
            <person name="Girault D."/>
            <person name="Soupe-Gilbert M.-E."/>
            <person name="Picardeau M."/>
            <person name="Goarant C."/>
        </authorList>
    </citation>
    <scope>NUCLEOTIDE SEQUENCE [LARGE SCALE GENOMIC DNA]</scope>
    <source>
        <strain evidence="2 4">FH1-B-B1</strain>
        <strain evidence="1 3">FH1-B-C1</strain>
    </source>
</reference>
<dbReference type="EMBL" id="NPDZ01000001">
    <property type="protein sequence ID" value="PJZ74674.1"/>
    <property type="molecule type" value="Genomic_DNA"/>
</dbReference>
<protein>
    <submittedName>
        <fullName evidence="2">Uncharacterized protein</fullName>
    </submittedName>
</protein>
<dbReference type="Proteomes" id="UP000231962">
    <property type="component" value="Unassembled WGS sequence"/>
</dbReference>
<evidence type="ECO:0000313" key="1">
    <source>
        <dbReference type="EMBL" id="PJZ71141.1"/>
    </source>
</evidence>
<evidence type="ECO:0000313" key="3">
    <source>
        <dbReference type="Proteomes" id="UP000231962"/>
    </source>
</evidence>
<gene>
    <name evidence="1" type="ORF">CH360_01075</name>
    <name evidence="2" type="ORF">CH373_01075</name>
</gene>
<comment type="caution">
    <text evidence="2">The sequence shown here is derived from an EMBL/GenBank/DDBJ whole genome shotgun (WGS) entry which is preliminary data.</text>
</comment>
<evidence type="ECO:0000313" key="2">
    <source>
        <dbReference type="EMBL" id="PJZ74674.1"/>
    </source>
</evidence>
<evidence type="ECO:0000313" key="4">
    <source>
        <dbReference type="Proteomes" id="UP000231990"/>
    </source>
</evidence>
<name>A0A2M9ZRK1_9LEPT</name>
<proteinExistence type="predicted"/>
<dbReference type="EMBL" id="NPDY01000001">
    <property type="protein sequence ID" value="PJZ71141.1"/>
    <property type="molecule type" value="Genomic_DNA"/>
</dbReference>
<organism evidence="2 4">
    <name type="scientific">Leptospira perolatii</name>
    <dbReference type="NCBI Taxonomy" id="2023191"/>
    <lineage>
        <taxon>Bacteria</taxon>
        <taxon>Pseudomonadati</taxon>
        <taxon>Spirochaetota</taxon>
        <taxon>Spirochaetia</taxon>
        <taxon>Leptospirales</taxon>
        <taxon>Leptospiraceae</taxon>
        <taxon>Leptospira</taxon>
    </lineage>
</organism>
<dbReference type="AlphaFoldDB" id="A0A2M9ZRK1"/>